<dbReference type="SUPFAM" id="SSF52467">
    <property type="entry name" value="DHS-like NAD/FAD-binding domain"/>
    <property type="match status" value="1"/>
</dbReference>
<feature type="compositionally biased region" description="Gly residues" evidence="3">
    <location>
        <begin position="9"/>
        <end position="20"/>
    </location>
</feature>
<evidence type="ECO:0000313" key="5">
    <source>
        <dbReference type="EnsemblPlants" id="OMERI12G09080.1"/>
    </source>
</evidence>
<reference evidence="5" key="1">
    <citation type="submission" date="2015-04" db="UniProtKB">
        <authorList>
            <consortium name="EnsemblPlants"/>
        </authorList>
    </citation>
    <scope>IDENTIFICATION</scope>
</reference>
<dbReference type="InterPro" id="IPR029035">
    <property type="entry name" value="DHS-like_NAD/FAD-binding_dom"/>
</dbReference>
<dbReference type="GO" id="GO:0030976">
    <property type="term" value="F:thiamine pyrophosphate binding"/>
    <property type="evidence" value="ECO:0007669"/>
    <property type="project" value="InterPro"/>
</dbReference>
<dbReference type="STRING" id="40149.A0A0E0FCD2"/>
<proteinExistence type="inferred from homology"/>
<protein>
    <recommendedName>
        <fullName evidence="4">Thiamine pyrophosphate enzyme central domain-containing protein</fullName>
    </recommendedName>
</protein>
<evidence type="ECO:0000313" key="6">
    <source>
        <dbReference type="Proteomes" id="UP000008021"/>
    </source>
</evidence>
<feature type="compositionally biased region" description="Basic residues" evidence="3">
    <location>
        <begin position="35"/>
        <end position="46"/>
    </location>
</feature>
<dbReference type="GO" id="GO:0009097">
    <property type="term" value="P:isoleucine biosynthetic process"/>
    <property type="evidence" value="ECO:0007669"/>
    <property type="project" value="TreeGrafter"/>
</dbReference>
<dbReference type="GO" id="GO:0050660">
    <property type="term" value="F:flavin adenine dinucleotide binding"/>
    <property type="evidence" value="ECO:0007669"/>
    <property type="project" value="TreeGrafter"/>
</dbReference>
<dbReference type="EnsemblPlants" id="OMERI12G09080.1">
    <property type="protein sequence ID" value="OMERI12G09080.1"/>
    <property type="gene ID" value="OMERI12G09080"/>
</dbReference>
<dbReference type="InterPro" id="IPR045229">
    <property type="entry name" value="TPP_enz"/>
</dbReference>
<dbReference type="Proteomes" id="UP000008021">
    <property type="component" value="Chromosome 12"/>
</dbReference>
<evidence type="ECO:0000256" key="3">
    <source>
        <dbReference type="SAM" id="MobiDB-lite"/>
    </source>
</evidence>
<organism evidence="5">
    <name type="scientific">Oryza meridionalis</name>
    <dbReference type="NCBI Taxonomy" id="40149"/>
    <lineage>
        <taxon>Eukaryota</taxon>
        <taxon>Viridiplantae</taxon>
        <taxon>Streptophyta</taxon>
        <taxon>Embryophyta</taxon>
        <taxon>Tracheophyta</taxon>
        <taxon>Spermatophyta</taxon>
        <taxon>Magnoliopsida</taxon>
        <taxon>Liliopsida</taxon>
        <taxon>Poales</taxon>
        <taxon>Poaceae</taxon>
        <taxon>BOP clade</taxon>
        <taxon>Oryzoideae</taxon>
        <taxon>Oryzeae</taxon>
        <taxon>Oryzinae</taxon>
        <taxon>Oryza</taxon>
    </lineage>
</organism>
<name>A0A0E0FCD2_9ORYZ</name>
<sequence length="209" mass="22168">MAMASHVNRGGGWHLAGGGPADEEPGRGGGGRGGCGRRVRSRGRRWARAEAAAGSRRGAEASGGQRWRRRGDPVLIDIPKDIQQQMVVPSWDTPMRLPGYISRLPKPPATNLLDEVIRLVGDAKKPVLYIGGGCSASGDELRCFVELMGIPVTTTLMGIGNFPSNYPPCGCSGCMALCTPTTPTSSSRSACASTTAQFLRSYILFDFQS</sequence>
<dbReference type="Gene3D" id="3.40.50.1220">
    <property type="entry name" value="TPP-binding domain"/>
    <property type="match status" value="1"/>
</dbReference>
<evidence type="ECO:0000256" key="1">
    <source>
        <dbReference type="ARBA" id="ARBA00007812"/>
    </source>
</evidence>
<keyword evidence="6" id="KW-1185">Reference proteome</keyword>
<evidence type="ECO:0000259" key="4">
    <source>
        <dbReference type="Pfam" id="PF00205"/>
    </source>
</evidence>
<dbReference type="PANTHER" id="PTHR18968">
    <property type="entry name" value="THIAMINE PYROPHOSPHATE ENZYMES"/>
    <property type="match status" value="1"/>
</dbReference>
<feature type="domain" description="Thiamine pyrophosphate enzyme central" evidence="4">
    <location>
        <begin position="113"/>
        <end position="172"/>
    </location>
</feature>
<keyword evidence="2" id="KW-0786">Thiamine pyrophosphate</keyword>
<dbReference type="GO" id="GO:0003984">
    <property type="term" value="F:acetolactate synthase activity"/>
    <property type="evidence" value="ECO:0007669"/>
    <property type="project" value="TreeGrafter"/>
</dbReference>
<dbReference type="HOGENOM" id="CLU_1317261_0_0_1"/>
<dbReference type="GO" id="GO:0000287">
    <property type="term" value="F:magnesium ion binding"/>
    <property type="evidence" value="ECO:0007669"/>
    <property type="project" value="InterPro"/>
</dbReference>
<dbReference type="AlphaFoldDB" id="A0A0E0FCD2"/>
<dbReference type="Gramene" id="OMERI12G09080.1">
    <property type="protein sequence ID" value="OMERI12G09080.1"/>
    <property type="gene ID" value="OMERI12G09080"/>
</dbReference>
<dbReference type="GO" id="GO:0009099">
    <property type="term" value="P:L-valine biosynthetic process"/>
    <property type="evidence" value="ECO:0007669"/>
    <property type="project" value="TreeGrafter"/>
</dbReference>
<evidence type="ECO:0000256" key="2">
    <source>
        <dbReference type="ARBA" id="ARBA00023052"/>
    </source>
</evidence>
<feature type="compositionally biased region" description="Low complexity" evidence="3">
    <location>
        <begin position="49"/>
        <end position="64"/>
    </location>
</feature>
<reference evidence="5" key="2">
    <citation type="submission" date="2018-05" db="EMBL/GenBank/DDBJ databases">
        <title>OmerRS3 (Oryza meridionalis Reference Sequence Version 3).</title>
        <authorList>
            <person name="Zhang J."/>
            <person name="Kudrna D."/>
            <person name="Lee S."/>
            <person name="Talag J."/>
            <person name="Welchert J."/>
            <person name="Wing R.A."/>
        </authorList>
    </citation>
    <scope>NUCLEOTIDE SEQUENCE [LARGE SCALE GENOMIC DNA]</scope>
    <source>
        <strain evidence="5">cv. OR44</strain>
    </source>
</reference>
<dbReference type="GO" id="GO:0005948">
    <property type="term" value="C:acetolactate synthase complex"/>
    <property type="evidence" value="ECO:0007669"/>
    <property type="project" value="TreeGrafter"/>
</dbReference>
<dbReference type="Pfam" id="PF00205">
    <property type="entry name" value="TPP_enzyme_M"/>
    <property type="match status" value="1"/>
</dbReference>
<dbReference type="PANTHER" id="PTHR18968:SF13">
    <property type="entry name" value="ACETOLACTATE SYNTHASE CATALYTIC SUBUNIT, MITOCHONDRIAL"/>
    <property type="match status" value="1"/>
</dbReference>
<feature type="region of interest" description="Disordered" evidence="3">
    <location>
        <begin position="1"/>
        <end position="70"/>
    </location>
</feature>
<dbReference type="InterPro" id="IPR012000">
    <property type="entry name" value="Thiamin_PyroP_enz_cen_dom"/>
</dbReference>
<accession>A0A0E0FCD2</accession>
<comment type="similarity">
    <text evidence="1">Belongs to the TPP enzyme family.</text>
</comment>
<dbReference type="eggNOG" id="KOG4166">
    <property type="taxonomic scope" value="Eukaryota"/>
</dbReference>